<keyword evidence="3" id="KW-1185">Reference proteome</keyword>
<sequence>MLVIGDNEYGIVDYSGLEAPEYEYDTETRLSGYGSTIRSRRIPEREITITAEYKSRRVGKEEAREEVMKFFRPYSSGCLTIRRGTRERKIDYEISEFRSKNTNIHDRFQFQVTLLCSNPALLSAREYVNVTEWRDGLRFPFQLPFSFRKRGGTSVVINNEGNLETPVLIQFYGPALNPVIWNESTHEHVKVNAELKDGDVLEINTDFGAKSVIRRSGNEAVNMNQVLDLTSRFFWLQLGENLISYSSDSEAQKNRVLVSYQERYLGI</sequence>
<dbReference type="AlphaFoldDB" id="A0AAE3JDW6"/>
<protein>
    <submittedName>
        <fullName evidence="2">Phage tail family protein</fullName>
    </submittedName>
</protein>
<dbReference type="InterPro" id="IPR054738">
    <property type="entry name" value="Siphovirus-type_tail_C"/>
</dbReference>
<dbReference type="Gene3D" id="2.60.120.860">
    <property type="match status" value="1"/>
</dbReference>
<dbReference type="EMBL" id="JAJEQR010000003">
    <property type="protein sequence ID" value="MCC2229645.1"/>
    <property type="molecule type" value="Genomic_DNA"/>
</dbReference>
<comment type="caution">
    <text evidence="2">The sequence shown here is derived from an EMBL/GenBank/DDBJ whole genome shotgun (WGS) entry which is preliminary data.</text>
</comment>
<gene>
    <name evidence="2" type="ORF">LKD81_01335</name>
</gene>
<dbReference type="Pfam" id="PF22768">
    <property type="entry name" value="SPP1_Dit"/>
    <property type="match status" value="1"/>
</dbReference>
<feature type="domain" description="Siphovirus-type tail component C-terminal" evidence="1">
    <location>
        <begin position="161"/>
        <end position="264"/>
    </location>
</feature>
<dbReference type="Proteomes" id="UP001198182">
    <property type="component" value="Unassembled WGS sequence"/>
</dbReference>
<reference evidence="2" key="1">
    <citation type="submission" date="2021-10" db="EMBL/GenBank/DDBJ databases">
        <title>Anaerobic single-cell dispensing facilitates the cultivation of human gut bacteria.</title>
        <authorList>
            <person name="Afrizal A."/>
        </authorList>
    </citation>
    <scope>NUCLEOTIDE SEQUENCE</scope>
    <source>
        <strain evidence="2">CLA-AA-H215</strain>
    </source>
</reference>
<proteinExistence type="predicted"/>
<accession>A0AAE3JDW6</accession>
<evidence type="ECO:0000313" key="2">
    <source>
        <dbReference type="EMBL" id="MCC2229645.1"/>
    </source>
</evidence>
<evidence type="ECO:0000259" key="1">
    <source>
        <dbReference type="Pfam" id="PF22768"/>
    </source>
</evidence>
<name>A0AAE3JDW6_9FIRM</name>
<evidence type="ECO:0000313" key="3">
    <source>
        <dbReference type="Proteomes" id="UP001198182"/>
    </source>
</evidence>
<dbReference type="RefSeq" id="WP_308452432.1">
    <property type="nucleotide sequence ID" value="NZ_JAJEQR010000003.1"/>
</dbReference>
<organism evidence="2 3">
    <name type="scientific">Hominifimenecus microfluidus</name>
    <dbReference type="NCBI Taxonomy" id="2885348"/>
    <lineage>
        <taxon>Bacteria</taxon>
        <taxon>Bacillati</taxon>
        <taxon>Bacillota</taxon>
        <taxon>Clostridia</taxon>
        <taxon>Lachnospirales</taxon>
        <taxon>Lachnospiraceae</taxon>
        <taxon>Hominifimenecus</taxon>
    </lineage>
</organism>